<dbReference type="Proteomes" id="UP000215223">
    <property type="component" value="Unassembled WGS sequence"/>
</dbReference>
<comment type="caution">
    <text evidence="10">The sequence shown here is derived from an EMBL/GenBank/DDBJ whole genome shotgun (WGS) entry which is preliminary data.</text>
</comment>
<dbReference type="GO" id="GO:0005506">
    <property type="term" value="F:iron ion binding"/>
    <property type="evidence" value="ECO:0007669"/>
    <property type="project" value="InterPro"/>
</dbReference>
<name>A0A229RC98_9PSEU</name>
<dbReference type="PANTHER" id="PTHR46696">
    <property type="entry name" value="P450, PUTATIVE (EUROFUNG)-RELATED"/>
    <property type="match status" value="1"/>
</dbReference>
<evidence type="ECO:0000256" key="6">
    <source>
        <dbReference type="ARBA" id="ARBA00023004"/>
    </source>
</evidence>
<dbReference type="InterPro" id="IPR017972">
    <property type="entry name" value="Cyt_P450_CS"/>
</dbReference>
<dbReference type="InterPro" id="IPR002397">
    <property type="entry name" value="Cyt_P450_B"/>
</dbReference>
<proteinExistence type="inferred from homology"/>
<keyword evidence="4 9" id="KW-0479">Metal-binding</keyword>
<evidence type="ECO:0000313" key="11">
    <source>
        <dbReference type="Proteomes" id="UP000215223"/>
    </source>
</evidence>
<comment type="function">
    <text evidence="8">Involved in the coupling of aromatic side chains of the heptapeptide of vancomycin.</text>
</comment>
<dbReference type="Pfam" id="PF00067">
    <property type="entry name" value="p450"/>
    <property type="match status" value="1"/>
</dbReference>
<evidence type="ECO:0000256" key="8">
    <source>
        <dbReference type="ARBA" id="ARBA00055433"/>
    </source>
</evidence>
<dbReference type="InterPro" id="IPR036396">
    <property type="entry name" value="Cyt_P450_sf"/>
</dbReference>
<keyword evidence="3 9" id="KW-0349">Heme</keyword>
<dbReference type="GO" id="GO:0016705">
    <property type="term" value="F:oxidoreductase activity, acting on paired donors, with incorporation or reduction of molecular oxygen"/>
    <property type="evidence" value="ECO:0007669"/>
    <property type="project" value="InterPro"/>
</dbReference>
<comment type="similarity">
    <text evidence="2 9">Belongs to the cytochrome P450 family.</text>
</comment>
<dbReference type="PRINTS" id="PR00359">
    <property type="entry name" value="BP450"/>
</dbReference>
<evidence type="ECO:0000256" key="5">
    <source>
        <dbReference type="ARBA" id="ARBA00023002"/>
    </source>
</evidence>
<comment type="pathway">
    <text evidence="1">Antibiotic biosynthesis; vancomycin biosynthesis.</text>
</comment>
<evidence type="ECO:0000256" key="4">
    <source>
        <dbReference type="ARBA" id="ARBA00022723"/>
    </source>
</evidence>
<keyword evidence="7 9" id="KW-0503">Monooxygenase</keyword>
<dbReference type="GO" id="GO:0020037">
    <property type="term" value="F:heme binding"/>
    <property type="evidence" value="ECO:0007669"/>
    <property type="project" value="InterPro"/>
</dbReference>
<dbReference type="OrthoDB" id="5500002at2"/>
<dbReference type="FunFam" id="1.10.630.10:FF:000018">
    <property type="entry name" value="Cytochrome P450 monooxygenase"/>
    <property type="match status" value="1"/>
</dbReference>
<dbReference type="SUPFAM" id="SSF48264">
    <property type="entry name" value="Cytochrome P450"/>
    <property type="match status" value="1"/>
</dbReference>
<evidence type="ECO:0000256" key="9">
    <source>
        <dbReference type="RuleBase" id="RU000461"/>
    </source>
</evidence>
<keyword evidence="5 9" id="KW-0560">Oxidoreductase</keyword>
<dbReference type="Gene3D" id="1.10.630.10">
    <property type="entry name" value="Cytochrome P450"/>
    <property type="match status" value="1"/>
</dbReference>
<evidence type="ECO:0000256" key="3">
    <source>
        <dbReference type="ARBA" id="ARBA00022617"/>
    </source>
</evidence>
<dbReference type="EMBL" id="NMQT01000190">
    <property type="protein sequence ID" value="OXM44290.1"/>
    <property type="molecule type" value="Genomic_DNA"/>
</dbReference>
<keyword evidence="11" id="KW-1185">Reference proteome</keyword>
<reference evidence="10 11" key="1">
    <citation type="submission" date="2017-07" db="EMBL/GenBank/DDBJ databases">
        <title>Amycolatopsis thailandensis Genome sequencing and assembly.</title>
        <authorList>
            <person name="Kaur N."/>
            <person name="Mayilraj S."/>
        </authorList>
    </citation>
    <scope>NUCLEOTIDE SEQUENCE [LARGE SCALE GENOMIC DNA]</scope>
    <source>
        <strain evidence="10 11">JCM 16380</strain>
    </source>
</reference>
<evidence type="ECO:0000256" key="1">
    <source>
        <dbReference type="ARBA" id="ARBA00004660"/>
    </source>
</evidence>
<dbReference type="InterPro" id="IPR001128">
    <property type="entry name" value="Cyt_P450"/>
</dbReference>
<dbReference type="GO" id="GO:0004497">
    <property type="term" value="F:monooxygenase activity"/>
    <property type="evidence" value="ECO:0007669"/>
    <property type="project" value="UniProtKB-KW"/>
</dbReference>
<evidence type="ECO:0000256" key="2">
    <source>
        <dbReference type="ARBA" id="ARBA00010617"/>
    </source>
</evidence>
<evidence type="ECO:0000313" key="10">
    <source>
        <dbReference type="EMBL" id="OXM44290.1"/>
    </source>
</evidence>
<dbReference type="AlphaFoldDB" id="A0A229RC98"/>
<dbReference type="CDD" id="cd11029">
    <property type="entry name" value="CYP107-like"/>
    <property type="match status" value="1"/>
</dbReference>
<keyword evidence="6 9" id="KW-0408">Iron</keyword>
<sequence length="389" mass="42566">MVQFDAGFLSDPDVAYTKLRAEKPVHRAVTPDGSPVWLVTRYDDVRAALADPRLSLDKRNAGNGYQGFNLPPELDANLLNMDAPDHTRLRPILGRGFTRARVESLRPRIREIADGLLSALPDTGEVDLIETFAAPLPIAVICELLGIPVADRPDFRSWTDRMLAPTGPEDVGLAVKSLWRYLLGLAAAKRAEPGEDLISALIDERDVEDRMSEAELISALFLVLGAGYENVVHQIGNGLAALLARPHLLARLRADRTLLSSTVDELVRFSSPSQLAIRRFPTVDVVIGGTRIPAGDTVLLSLASAGRDPDRFADPDDLDLRRTDNPHLGFGHGPHYCVGAPLARIEIEVGLAALLDRYSDLTSAVPHDRLRWRPSFRNRGLLALPVHVA</sequence>
<evidence type="ECO:0000256" key="7">
    <source>
        <dbReference type="ARBA" id="ARBA00023033"/>
    </source>
</evidence>
<protein>
    <submittedName>
        <fullName evidence="10">Cytochrome P450</fullName>
    </submittedName>
</protein>
<organism evidence="10 11">
    <name type="scientific">Amycolatopsis thailandensis</name>
    <dbReference type="NCBI Taxonomy" id="589330"/>
    <lineage>
        <taxon>Bacteria</taxon>
        <taxon>Bacillati</taxon>
        <taxon>Actinomycetota</taxon>
        <taxon>Actinomycetes</taxon>
        <taxon>Pseudonocardiales</taxon>
        <taxon>Pseudonocardiaceae</taxon>
        <taxon>Amycolatopsis</taxon>
    </lineage>
</organism>
<accession>A0A229RC98</accession>
<gene>
    <name evidence="10" type="ORF">CFP71_40745</name>
</gene>
<dbReference type="PANTHER" id="PTHR46696:SF1">
    <property type="entry name" value="CYTOCHROME P450 YJIB-RELATED"/>
    <property type="match status" value="1"/>
</dbReference>
<dbReference type="PROSITE" id="PS00086">
    <property type="entry name" value="CYTOCHROME_P450"/>
    <property type="match status" value="1"/>
</dbReference>